<keyword evidence="15" id="KW-1185">Reference proteome</keyword>
<feature type="transmembrane region" description="Helical" evidence="12">
    <location>
        <begin position="69"/>
        <end position="87"/>
    </location>
</feature>
<feature type="transmembrane region" description="Helical" evidence="12">
    <location>
        <begin position="99"/>
        <end position="122"/>
    </location>
</feature>
<evidence type="ECO:0000256" key="4">
    <source>
        <dbReference type="ARBA" id="ARBA00022519"/>
    </source>
</evidence>
<evidence type="ECO:0000313" key="15">
    <source>
        <dbReference type="Proteomes" id="UP000073816"/>
    </source>
</evidence>
<keyword evidence="11 12" id="KW-0472">Membrane</keyword>
<keyword evidence="6" id="KW-0479">Metal-binding</keyword>
<organism evidence="14 15">
    <name type="scientific">Algoriphagus sanaruensis</name>
    <dbReference type="NCBI Taxonomy" id="1727163"/>
    <lineage>
        <taxon>Bacteria</taxon>
        <taxon>Pseudomonadati</taxon>
        <taxon>Bacteroidota</taxon>
        <taxon>Cytophagia</taxon>
        <taxon>Cytophagales</taxon>
        <taxon>Cyclobacteriaceae</taxon>
        <taxon>Algoriphagus</taxon>
    </lineage>
</organism>
<evidence type="ECO:0000259" key="13">
    <source>
        <dbReference type="Pfam" id="PF00487"/>
    </source>
</evidence>
<evidence type="ECO:0000256" key="11">
    <source>
        <dbReference type="ARBA" id="ARBA00023136"/>
    </source>
</evidence>
<proteinExistence type="inferred from homology"/>
<feature type="transmembrane region" description="Helical" evidence="12">
    <location>
        <begin position="213"/>
        <end position="231"/>
    </location>
</feature>
<evidence type="ECO:0000256" key="3">
    <source>
        <dbReference type="ARBA" id="ARBA00022475"/>
    </source>
</evidence>
<evidence type="ECO:0000256" key="1">
    <source>
        <dbReference type="ARBA" id="ARBA00004429"/>
    </source>
</evidence>
<dbReference type="GO" id="GO:0046872">
    <property type="term" value="F:metal ion binding"/>
    <property type="evidence" value="ECO:0007669"/>
    <property type="project" value="UniProtKB-KW"/>
</dbReference>
<comment type="subcellular location">
    <subcellularLocation>
        <location evidence="1">Cell inner membrane</location>
        <topology evidence="1">Multi-pass membrane protein</topology>
    </subcellularLocation>
</comment>
<dbReference type="AlphaFoldDB" id="A0A142EML4"/>
<evidence type="ECO:0000256" key="5">
    <source>
        <dbReference type="ARBA" id="ARBA00022692"/>
    </source>
</evidence>
<feature type="transmembrane region" description="Helical" evidence="12">
    <location>
        <begin position="243"/>
        <end position="262"/>
    </location>
</feature>
<gene>
    <name evidence="14" type="ORF">AO498_08080</name>
</gene>
<keyword evidence="3" id="KW-1003">Cell membrane</keyword>
<feature type="transmembrane region" description="Helical" evidence="12">
    <location>
        <begin position="134"/>
        <end position="150"/>
    </location>
</feature>
<dbReference type="RefSeq" id="WP_067545790.1">
    <property type="nucleotide sequence ID" value="NZ_CP012836.1"/>
</dbReference>
<sequence>MSSGFKKIGFLSALILPLLFILGLELGGVWLGAIHLFVFLLIPLMDFWVSKDTRNVPKESVSKEAKAIFYQLITHVWVVVQLGVLFWTCYRLSQESYSLTSWLLLVSGAALVTGGIGITVAHELGHKSRPLDQWFAKVLLMTVGYMHFIIEHNRGHHVHVATPKDPATSREGENFYAFWWRSVSQGYLNAWQLEKERLGKKGSSNWSWSNQMIQFHLITVCFWVISTLVFSLSQSRWVWEVPVFLISQGILAFTLLELVNYLEHYGMSRRLLPNGRYVRVTPMHSWNASQRISNFLLFQLQRHSDHHTFASKPYQILDHHEDSPQLPAGYSAMIIIALFPPLWFKLMNPRLEDWRKKNQSWSIQ</sequence>
<evidence type="ECO:0000256" key="9">
    <source>
        <dbReference type="ARBA" id="ARBA00023004"/>
    </source>
</evidence>
<accession>A0A142EML4</accession>
<dbReference type="Pfam" id="PF00487">
    <property type="entry name" value="FA_desaturase"/>
    <property type="match status" value="1"/>
</dbReference>
<dbReference type="Proteomes" id="UP000073816">
    <property type="component" value="Chromosome"/>
</dbReference>
<feature type="transmembrane region" description="Helical" evidence="12">
    <location>
        <begin position="30"/>
        <end position="49"/>
    </location>
</feature>
<feature type="domain" description="Fatty acid desaturase" evidence="13">
    <location>
        <begin position="101"/>
        <end position="333"/>
    </location>
</feature>
<feature type="transmembrane region" description="Helical" evidence="12">
    <location>
        <begin position="7"/>
        <end position="24"/>
    </location>
</feature>
<evidence type="ECO:0000256" key="12">
    <source>
        <dbReference type="SAM" id="Phobius"/>
    </source>
</evidence>
<reference evidence="14 15" key="2">
    <citation type="journal article" date="2016" name="Genome Announc.">
        <title>Complete Genome Sequence of Algoriphagus sp. Strain M8-2, Isolated from a Brackish Lake.</title>
        <authorList>
            <person name="Muraguchi Y."/>
            <person name="Kushimoto K."/>
            <person name="Ohtsubo Y."/>
            <person name="Suzuki T."/>
            <person name="Dohra H."/>
            <person name="Kimbara K."/>
            <person name="Shintani M."/>
        </authorList>
    </citation>
    <scope>NUCLEOTIDE SEQUENCE [LARGE SCALE GENOMIC DNA]</scope>
    <source>
        <strain evidence="14 15">M8-2</strain>
    </source>
</reference>
<keyword evidence="4" id="KW-0997">Cell inner membrane</keyword>
<evidence type="ECO:0000256" key="6">
    <source>
        <dbReference type="ARBA" id="ARBA00022723"/>
    </source>
</evidence>
<evidence type="ECO:0000256" key="10">
    <source>
        <dbReference type="ARBA" id="ARBA00023033"/>
    </source>
</evidence>
<dbReference type="PANTHER" id="PTHR38674">
    <property type="entry name" value="ALKANE 1-MONOOXYGENASE 1"/>
    <property type="match status" value="1"/>
</dbReference>
<dbReference type="CDD" id="cd03512">
    <property type="entry name" value="Alkane-hydroxylase"/>
    <property type="match status" value="1"/>
</dbReference>
<evidence type="ECO:0000313" key="14">
    <source>
        <dbReference type="EMBL" id="AMQ56369.1"/>
    </source>
</evidence>
<protein>
    <submittedName>
        <fullName evidence="14">Alkane 1-monooxygenase</fullName>
    </submittedName>
</protein>
<name>A0A142EML4_9BACT</name>
<keyword evidence="5 12" id="KW-0812">Transmembrane</keyword>
<dbReference type="PATRIC" id="fig|1727163.4.peg.1677"/>
<reference evidence="15" key="1">
    <citation type="submission" date="2015-09" db="EMBL/GenBank/DDBJ databases">
        <title>Complete sequence of Algoriphagus sp. M8-2.</title>
        <authorList>
            <person name="Shintani M."/>
        </authorList>
    </citation>
    <scope>NUCLEOTIDE SEQUENCE [LARGE SCALE GENOMIC DNA]</scope>
    <source>
        <strain evidence="15">M8-2</strain>
    </source>
</reference>
<dbReference type="EMBL" id="CP012836">
    <property type="protein sequence ID" value="AMQ56369.1"/>
    <property type="molecule type" value="Genomic_DNA"/>
</dbReference>
<keyword evidence="9" id="KW-0408">Iron</keyword>
<dbReference type="InterPro" id="IPR033885">
    <property type="entry name" value="AlkB/XylM"/>
</dbReference>
<dbReference type="GO" id="GO:0004497">
    <property type="term" value="F:monooxygenase activity"/>
    <property type="evidence" value="ECO:0007669"/>
    <property type="project" value="UniProtKB-KW"/>
</dbReference>
<keyword evidence="7 12" id="KW-1133">Transmembrane helix</keyword>
<dbReference type="PANTHER" id="PTHR38674:SF1">
    <property type="entry name" value="ALKANE 1-MONOOXYGENASE 1"/>
    <property type="match status" value="1"/>
</dbReference>
<dbReference type="GO" id="GO:0005886">
    <property type="term" value="C:plasma membrane"/>
    <property type="evidence" value="ECO:0007669"/>
    <property type="project" value="UniProtKB-SubCell"/>
</dbReference>
<dbReference type="GO" id="GO:0006629">
    <property type="term" value="P:lipid metabolic process"/>
    <property type="evidence" value="ECO:0007669"/>
    <property type="project" value="InterPro"/>
</dbReference>
<dbReference type="STRING" id="1727163.AO498_08080"/>
<dbReference type="InterPro" id="IPR005804">
    <property type="entry name" value="FA_desaturase_dom"/>
</dbReference>
<keyword evidence="8" id="KW-0560">Oxidoreductase</keyword>
<evidence type="ECO:0000256" key="2">
    <source>
        <dbReference type="ARBA" id="ARBA00010823"/>
    </source>
</evidence>
<feature type="transmembrane region" description="Helical" evidence="12">
    <location>
        <begin position="328"/>
        <end position="347"/>
    </location>
</feature>
<dbReference type="KEGG" id="alm:AO498_08080"/>
<keyword evidence="10 14" id="KW-0503">Monooxygenase</keyword>
<evidence type="ECO:0000256" key="7">
    <source>
        <dbReference type="ARBA" id="ARBA00022989"/>
    </source>
</evidence>
<evidence type="ECO:0000256" key="8">
    <source>
        <dbReference type="ARBA" id="ARBA00023002"/>
    </source>
</evidence>
<dbReference type="OrthoDB" id="4759734at2"/>
<comment type="similarity">
    <text evidence="2">Belongs to the fatty acid desaturase type 1 family. AlkB subfamily.</text>
</comment>